<name>C9KL55_9FIRM</name>
<accession>C9KL55</accession>
<proteinExistence type="predicted"/>
<gene>
    <name evidence="1" type="ORF">MITSMUL_03951</name>
</gene>
<dbReference type="Proteomes" id="UP000003671">
    <property type="component" value="Unassembled WGS sequence"/>
</dbReference>
<dbReference type="HOGENOM" id="CLU_2356615_0_0_9"/>
<dbReference type="STRING" id="500635.MITSMUL_03951"/>
<comment type="caution">
    <text evidence="1">The sequence shown here is derived from an EMBL/GenBank/DDBJ whole genome shotgun (WGS) entry which is preliminary data.</text>
</comment>
<reference evidence="1" key="1">
    <citation type="submission" date="2009-09" db="EMBL/GenBank/DDBJ databases">
        <authorList>
            <person name="Weinstock G."/>
            <person name="Sodergren E."/>
            <person name="Clifton S."/>
            <person name="Fulton L."/>
            <person name="Fulton B."/>
            <person name="Courtney L."/>
            <person name="Fronick C."/>
            <person name="Harrison M."/>
            <person name="Strong C."/>
            <person name="Farmer C."/>
            <person name="Delahaunty K."/>
            <person name="Markovic C."/>
            <person name="Hall O."/>
            <person name="Minx P."/>
            <person name="Tomlinson C."/>
            <person name="Mitreva M."/>
            <person name="Nelson J."/>
            <person name="Hou S."/>
            <person name="Wollam A."/>
            <person name="Pepin K.H."/>
            <person name="Johnson M."/>
            <person name="Bhonagiri V."/>
            <person name="Nash W.E."/>
            <person name="Warren W."/>
            <person name="Chinwalla A."/>
            <person name="Mardis E.R."/>
            <person name="Wilson R.K."/>
        </authorList>
    </citation>
    <scope>NUCLEOTIDE SEQUENCE [LARGE SCALE GENOMIC DNA]</scope>
    <source>
        <strain evidence="1">DSM 20544</strain>
    </source>
</reference>
<evidence type="ECO:0000313" key="2">
    <source>
        <dbReference type="Proteomes" id="UP000003671"/>
    </source>
</evidence>
<dbReference type="PATRIC" id="fig|500635.8.peg.351"/>
<dbReference type="AlphaFoldDB" id="C9KL55"/>
<sequence>MIDRSESWVFVTITFLLFMQFQGEIIVKVQIYSQWMEEVYVPVRVRQFAKAAKLMGKSFEEYAAASDVKADGADERQLVATWINKRSAAVASEGVA</sequence>
<protein>
    <submittedName>
        <fullName evidence="1">Uncharacterized protein</fullName>
    </submittedName>
</protein>
<dbReference type="EMBL" id="ABWK02000010">
    <property type="protein sequence ID" value="EEX69333.1"/>
    <property type="molecule type" value="Genomic_DNA"/>
</dbReference>
<keyword evidence="2" id="KW-1185">Reference proteome</keyword>
<dbReference type="eggNOG" id="ENOG502ZRHT">
    <property type="taxonomic scope" value="Bacteria"/>
</dbReference>
<evidence type="ECO:0000313" key="1">
    <source>
        <dbReference type="EMBL" id="EEX69333.1"/>
    </source>
</evidence>
<organism evidence="1 2">
    <name type="scientific">Mitsuokella multacida DSM 20544</name>
    <dbReference type="NCBI Taxonomy" id="500635"/>
    <lineage>
        <taxon>Bacteria</taxon>
        <taxon>Bacillati</taxon>
        <taxon>Bacillota</taxon>
        <taxon>Negativicutes</taxon>
        <taxon>Selenomonadales</taxon>
        <taxon>Selenomonadaceae</taxon>
        <taxon>Mitsuokella</taxon>
    </lineage>
</organism>